<comment type="caution">
    <text evidence="3">The sequence shown here is derived from an EMBL/GenBank/DDBJ whole genome shotgun (WGS) entry which is preliminary data.</text>
</comment>
<evidence type="ECO:0000256" key="2">
    <source>
        <dbReference type="SAM" id="SignalP"/>
    </source>
</evidence>
<evidence type="ECO:0000313" key="3">
    <source>
        <dbReference type="EMBL" id="ESU26705.1"/>
    </source>
</evidence>
<dbReference type="PATRIC" id="fig|1341181.4.peg.2638"/>
<reference evidence="3 4" key="1">
    <citation type="submission" date="2013-08" db="EMBL/GenBank/DDBJ databases">
        <title>Flavobacterium limnosediminis JC2902 genome sequencing.</title>
        <authorList>
            <person name="Lee K."/>
            <person name="Yi H."/>
            <person name="Park S."/>
            <person name="Chun J."/>
        </authorList>
    </citation>
    <scope>NUCLEOTIDE SEQUENCE [LARGE SCALE GENOMIC DNA]</scope>
    <source>
        <strain evidence="3 4">JC2902</strain>
    </source>
</reference>
<dbReference type="Pfam" id="PF12796">
    <property type="entry name" value="Ank_2"/>
    <property type="match status" value="1"/>
</dbReference>
<gene>
    <name evidence="3" type="ORF">FLJC2902T_26800</name>
</gene>
<dbReference type="PANTHER" id="PTHR24183:SF1">
    <property type="entry name" value="FIBRONECTIN TYPE 3 AND ANKYRIN REPEAT DOMAINS PROTEIN 1"/>
    <property type="match status" value="1"/>
</dbReference>
<name>V6SQM5_9FLAO</name>
<dbReference type="EMBL" id="AVGG01000018">
    <property type="protein sequence ID" value="ESU26705.1"/>
    <property type="molecule type" value="Genomic_DNA"/>
</dbReference>
<keyword evidence="4" id="KW-1185">Reference proteome</keyword>
<accession>V6SQM5</accession>
<feature type="chain" id="PRO_5004752708" evidence="2">
    <location>
        <begin position="32"/>
        <end position="138"/>
    </location>
</feature>
<dbReference type="PANTHER" id="PTHR24183">
    <property type="entry name" value="FIBRONECTIN TYPE 3 AND ANKYRIN REPEAT DOMAINS PROTEIN 1"/>
    <property type="match status" value="1"/>
</dbReference>
<dbReference type="PROSITE" id="PS50088">
    <property type="entry name" value="ANK_REPEAT"/>
    <property type="match status" value="2"/>
</dbReference>
<dbReference type="PROSITE" id="PS50297">
    <property type="entry name" value="ANK_REP_REGION"/>
    <property type="match status" value="2"/>
</dbReference>
<feature type="repeat" description="ANK" evidence="1">
    <location>
        <begin position="79"/>
        <end position="111"/>
    </location>
</feature>
<dbReference type="Proteomes" id="UP000018004">
    <property type="component" value="Unassembled WGS sequence"/>
</dbReference>
<dbReference type="SUPFAM" id="SSF48403">
    <property type="entry name" value="Ankyrin repeat"/>
    <property type="match status" value="1"/>
</dbReference>
<dbReference type="SMART" id="SM00248">
    <property type="entry name" value="ANK"/>
    <property type="match status" value="2"/>
</dbReference>
<dbReference type="AlphaFoldDB" id="V6SQM5"/>
<dbReference type="InterPro" id="IPR036770">
    <property type="entry name" value="Ankyrin_rpt-contain_sf"/>
</dbReference>
<evidence type="ECO:0000256" key="1">
    <source>
        <dbReference type="PROSITE-ProRule" id="PRU00023"/>
    </source>
</evidence>
<feature type="signal peptide" evidence="2">
    <location>
        <begin position="1"/>
        <end position="31"/>
    </location>
</feature>
<dbReference type="InterPro" id="IPR002110">
    <property type="entry name" value="Ankyrin_rpt"/>
</dbReference>
<protein>
    <submittedName>
        <fullName evidence="3">Uncharacterized protein</fullName>
    </submittedName>
</protein>
<proteinExistence type="predicted"/>
<dbReference type="Gene3D" id="1.25.40.20">
    <property type="entry name" value="Ankyrin repeat-containing domain"/>
    <property type="match status" value="1"/>
</dbReference>
<sequence length="138" mass="14723">MERSGKKSIIMKKTISLLGLALIATANVALASNVDTSTSKNVAIHNYDVTPLFVAISKGDVATVKKFVEYGVDVNETKNGMTPLMFAVRYNNAEIAKILIEKGADISVKDPNGRTALQLAEAVKATQVAEVIKSASKK</sequence>
<keyword evidence="1" id="KW-0040">ANK repeat</keyword>
<keyword evidence="2" id="KW-0732">Signal</keyword>
<dbReference type="eggNOG" id="COG0666">
    <property type="taxonomic scope" value="Bacteria"/>
</dbReference>
<evidence type="ECO:0000313" key="4">
    <source>
        <dbReference type="Proteomes" id="UP000018004"/>
    </source>
</evidence>
<dbReference type="STRING" id="1341181.FLJC2902T_26800"/>
<organism evidence="3 4">
    <name type="scientific">Flavobacterium limnosediminis JC2902</name>
    <dbReference type="NCBI Taxonomy" id="1341181"/>
    <lineage>
        <taxon>Bacteria</taxon>
        <taxon>Pseudomonadati</taxon>
        <taxon>Bacteroidota</taxon>
        <taxon>Flavobacteriia</taxon>
        <taxon>Flavobacteriales</taxon>
        <taxon>Flavobacteriaceae</taxon>
        <taxon>Flavobacterium</taxon>
    </lineage>
</organism>
<feature type="repeat" description="ANK" evidence="1">
    <location>
        <begin position="47"/>
        <end position="79"/>
    </location>
</feature>